<accession>A0AAD7IVF1</accession>
<dbReference type="AlphaFoldDB" id="A0AAD7IVF1"/>
<sequence>MVFISLCSFAALTARVRVPCSSLLSCDSSTLSLDDLLLSCSAGCTGGGGGVGFATRSSVLVSSVAGVSWVVSGSSFPSSTSSLSFWSLSFFCSSAPFVRLALAFAKMVPVHSQRTSGRLSLPRIP</sequence>
<feature type="signal peptide" evidence="1">
    <location>
        <begin position="1"/>
        <end position="15"/>
    </location>
</feature>
<comment type="caution">
    <text evidence="2">The sequence shown here is derived from an EMBL/GenBank/DDBJ whole genome shotgun (WGS) entry which is preliminary data.</text>
</comment>
<protein>
    <recommendedName>
        <fullName evidence="4">Secreted protein</fullName>
    </recommendedName>
</protein>
<keyword evidence="1" id="KW-0732">Signal</keyword>
<dbReference type="Proteomes" id="UP001215598">
    <property type="component" value="Unassembled WGS sequence"/>
</dbReference>
<keyword evidence="3" id="KW-1185">Reference proteome</keyword>
<feature type="chain" id="PRO_5041931865" description="Secreted protein" evidence="1">
    <location>
        <begin position="16"/>
        <end position="125"/>
    </location>
</feature>
<evidence type="ECO:0000256" key="1">
    <source>
        <dbReference type="SAM" id="SignalP"/>
    </source>
</evidence>
<evidence type="ECO:0000313" key="3">
    <source>
        <dbReference type="Proteomes" id="UP001215598"/>
    </source>
</evidence>
<organism evidence="2 3">
    <name type="scientific">Mycena metata</name>
    <dbReference type="NCBI Taxonomy" id="1033252"/>
    <lineage>
        <taxon>Eukaryota</taxon>
        <taxon>Fungi</taxon>
        <taxon>Dikarya</taxon>
        <taxon>Basidiomycota</taxon>
        <taxon>Agaricomycotina</taxon>
        <taxon>Agaricomycetes</taxon>
        <taxon>Agaricomycetidae</taxon>
        <taxon>Agaricales</taxon>
        <taxon>Marasmiineae</taxon>
        <taxon>Mycenaceae</taxon>
        <taxon>Mycena</taxon>
    </lineage>
</organism>
<gene>
    <name evidence="2" type="ORF">B0H16DRAFT_1550882</name>
</gene>
<evidence type="ECO:0000313" key="2">
    <source>
        <dbReference type="EMBL" id="KAJ7750006.1"/>
    </source>
</evidence>
<dbReference type="EMBL" id="JARKIB010000067">
    <property type="protein sequence ID" value="KAJ7750006.1"/>
    <property type="molecule type" value="Genomic_DNA"/>
</dbReference>
<name>A0AAD7IVF1_9AGAR</name>
<reference evidence="2" key="1">
    <citation type="submission" date="2023-03" db="EMBL/GenBank/DDBJ databases">
        <title>Massive genome expansion in bonnet fungi (Mycena s.s.) driven by repeated elements and novel gene families across ecological guilds.</title>
        <authorList>
            <consortium name="Lawrence Berkeley National Laboratory"/>
            <person name="Harder C.B."/>
            <person name="Miyauchi S."/>
            <person name="Viragh M."/>
            <person name="Kuo A."/>
            <person name="Thoen E."/>
            <person name="Andreopoulos B."/>
            <person name="Lu D."/>
            <person name="Skrede I."/>
            <person name="Drula E."/>
            <person name="Henrissat B."/>
            <person name="Morin E."/>
            <person name="Kohler A."/>
            <person name="Barry K."/>
            <person name="LaButti K."/>
            <person name="Morin E."/>
            <person name="Salamov A."/>
            <person name="Lipzen A."/>
            <person name="Mereny Z."/>
            <person name="Hegedus B."/>
            <person name="Baldrian P."/>
            <person name="Stursova M."/>
            <person name="Weitz H."/>
            <person name="Taylor A."/>
            <person name="Grigoriev I.V."/>
            <person name="Nagy L.G."/>
            <person name="Martin F."/>
            <person name="Kauserud H."/>
        </authorList>
    </citation>
    <scope>NUCLEOTIDE SEQUENCE</scope>
    <source>
        <strain evidence="2">CBHHK182m</strain>
    </source>
</reference>
<evidence type="ECO:0008006" key="4">
    <source>
        <dbReference type="Google" id="ProtNLM"/>
    </source>
</evidence>
<proteinExistence type="predicted"/>